<evidence type="ECO:0000256" key="3">
    <source>
        <dbReference type="ARBA" id="ARBA00022764"/>
    </source>
</evidence>
<keyword evidence="2 4" id="KW-0732">Signal</keyword>
<dbReference type="Proteomes" id="UP001597474">
    <property type="component" value="Unassembled WGS sequence"/>
</dbReference>
<feature type="signal peptide" evidence="4">
    <location>
        <begin position="1"/>
        <end position="22"/>
    </location>
</feature>
<dbReference type="PANTHER" id="PTHR33376:SF4">
    <property type="entry name" value="SIALIC ACID-BINDING PERIPLASMIC PROTEIN SIAP"/>
    <property type="match status" value="1"/>
</dbReference>
<reference evidence="6" key="1">
    <citation type="journal article" date="2019" name="Int. J. Syst. Evol. Microbiol.">
        <title>The Global Catalogue of Microorganisms (GCM) 10K type strain sequencing project: providing services to taxonomists for standard genome sequencing and annotation.</title>
        <authorList>
            <consortium name="The Broad Institute Genomics Platform"/>
            <consortium name="The Broad Institute Genome Sequencing Center for Infectious Disease"/>
            <person name="Wu L."/>
            <person name="Ma J."/>
        </authorList>
    </citation>
    <scope>NUCLEOTIDE SEQUENCE [LARGE SCALE GENOMIC DNA]</scope>
    <source>
        <strain evidence="6">TISTR 2562</strain>
    </source>
</reference>
<sequence>MTRTSFIAVVVSAIVGAAAAQAETLKVATAAPNGTPWVAHLEKSAANLAEISGGAMTMEVFAANQLGAETDTIKQTARGRLDAGIFSITAVASVVPEVAMLVTPFFWDNFEQADCALDEHLSDTYDELFQARGLRLVQWQELGWQNLFTDEPISGPKDVDGLKMRVGTSLNHDLYWRAAGVSGVPLPFSETATGLQTGLIDGGELPTISYVAGGVGKLSPHLTRTRHIYQPSIMLMSTKVWDRLSEEQQAQFNEAMEPAQALRGAVRDAIDFFSAKHVEEGGTINELDEAQRAEWAALWTEEKTQELIDATGGESQRVYDAVVKAREACTAS</sequence>
<organism evidence="5 6">
    <name type="scientific">Sulfitobacter aestuarii</name>
    <dbReference type="NCBI Taxonomy" id="2161676"/>
    <lineage>
        <taxon>Bacteria</taxon>
        <taxon>Pseudomonadati</taxon>
        <taxon>Pseudomonadota</taxon>
        <taxon>Alphaproteobacteria</taxon>
        <taxon>Rhodobacterales</taxon>
        <taxon>Roseobacteraceae</taxon>
        <taxon>Sulfitobacter</taxon>
    </lineage>
</organism>
<dbReference type="PANTHER" id="PTHR33376">
    <property type="match status" value="1"/>
</dbReference>
<evidence type="ECO:0000256" key="1">
    <source>
        <dbReference type="ARBA" id="ARBA00004418"/>
    </source>
</evidence>
<evidence type="ECO:0000313" key="5">
    <source>
        <dbReference type="EMBL" id="MFD2740616.1"/>
    </source>
</evidence>
<feature type="chain" id="PRO_5047266744" evidence="4">
    <location>
        <begin position="23"/>
        <end position="332"/>
    </location>
</feature>
<gene>
    <name evidence="5" type="primary">dctP</name>
    <name evidence="5" type="ORF">ACFSUD_13595</name>
</gene>
<dbReference type="RefSeq" id="WP_386375154.1">
    <property type="nucleotide sequence ID" value="NZ_JBHUMP010000012.1"/>
</dbReference>
<dbReference type="NCBIfam" id="NF037995">
    <property type="entry name" value="TRAP_S1"/>
    <property type="match status" value="1"/>
</dbReference>
<accession>A0ABW5U6I7</accession>
<evidence type="ECO:0000256" key="2">
    <source>
        <dbReference type="ARBA" id="ARBA00022729"/>
    </source>
</evidence>
<protein>
    <submittedName>
        <fullName evidence="5">TRAP transporter substrate-binding protein DctP</fullName>
    </submittedName>
</protein>
<proteinExistence type="predicted"/>
<keyword evidence="3" id="KW-0574">Periplasm</keyword>
<keyword evidence="6" id="KW-1185">Reference proteome</keyword>
<dbReference type="CDD" id="cd13603">
    <property type="entry name" value="PBP2_TRAP_Siap_TeaA_like"/>
    <property type="match status" value="1"/>
</dbReference>
<dbReference type="InterPro" id="IPR018389">
    <property type="entry name" value="DctP_fam"/>
</dbReference>
<evidence type="ECO:0000256" key="4">
    <source>
        <dbReference type="SAM" id="SignalP"/>
    </source>
</evidence>
<comment type="subcellular location">
    <subcellularLocation>
        <location evidence="1">Periplasm</location>
    </subcellularLocation>
</comment>
<dbReference type="Pfam" id="PF03480">
    <property type="entry name" value="DctP"/>
    <property type="match status" value="1"/>
</dbReference>
<dbReference type="EMBL" id="JBHUMP010000012">
    <property type="protein sequence ID" value="MFD2740616.1"/>
    <property type="molecule type" value="Genomic_DNA"/>
</dbReference>
<name>A0ABW5U6I7_9RHOB</name>
<dbReference type="InterPro" id="IPR038404">
    <property type="entry name" value="TRAP_DctP_sf"/>
</dbReference>
<comment type="caution">
    <text evidence="5">The sequence shown here is derived from an EMBL/GenBank/DDBJ whole genome shotgun (WGS) entry which is preliminary data.</text>
</comment>
<evidence type="ECO:0000313" key="6">
    <source>
        <dbReference type="Proteomes" id="UP001597474"/>
    </source>
</evidence>
<dbReference type="Gene3D" id="3.40.190.170">
    <property type="entry name" value="Bacterial extracellular solute-binding protein, family 7"/>
    <property type="match status" value="1"/>
</dbReference>